<gene>
    <name evidence="1" type="ORF">ACFQ3Q_09990</name>
</gene>
<evidence type="ECO:0008006" key="3">
    <source>
        <dbReference type="Google" id="ProtNLM"/>
    </source>
</evidence>
<protein>
    <recommendedName>
        <fullName evidence="3">STAS/SEC14 domain-containing protein</fullName>
    </recommendedName>
</protein>
<evidence type="ECO:0000313" key="1">
    <source>
        <dbReference type="EMBL" id="MFD1096078.1"/>
    </source>
</evidence>
<dbReference type="EMBL" id="JBHTLI010000001">
    <property type="protein sequence ID" value="MFD1096078.1"/>
    <property type="molecule type" value="Genomic_DNA"/>
</dbReference>
<comment type="caution">
    <text evidence="1">The sequence shown here is derived from an EMBL/GenBank/DDBJ whole genome shotgun (WGS) entry which is preliminary data.</text>
</comment>
<organism evidence="1 2">
    <name type="scientific">Salegentibacter chungangensis</name>
    <dbReference type="NCBI Taxonomy" id="1335724"/>
    <lineage>
        <taxon>Bacteria</taxon>
        <taxon>Pseudomonadati</taxon>
        <taxon>Bacteroidota</taxon>
        <taxon>Flavobacteriia</taxon>
        <taxon>Flavobacteriales</taxon>
        <taxon>Flavobacteriaceae</taxon>
        <taxon>Salegentibacter</taxon>
    </lineage>
</organism>
<evidence type="ECO:0000313" key="2">
    <source>
        <dbReference type="Proteomes" id="UP001597131"/>
    </source>
</evidence>
<name>A0ABW3NQE5_9FLAO</name>
<proteinExistence type="predicted"/>
<keyword evidence="2" id="KW-1185">Reference proteome</keyword>
<dbReference type="Proteomes" id="UP001597131">
    <property type="component" value="Unassembled WGS sequence"/>
</dbReference>
<dbReference type="RefSeq" id="WP_380745308.1">
    <property type="nucleotide sequence ID" value="NZ_JBHTLI010000001.1"/>
</dbReference>
<reference evidence="2" key="1">
    <citation type="journal article" date="2019" name="Int. J. Syst. Evol. Microbiol.">
        <title>The Global Catalogue of Microorganisms (GCM) 10K type strain sequencing project: providing services to taxonomists for standard genome sequencing and annotation.</title>
        <authorList>
            <consortium name="The Broad Institute Genomics Platform"/>
            <consortium name="The Broad Institute Genome Sequencing Center for Infectious Disease"/>
            <person name="Wu L."/>
            <person name="Ma J."/>
        </authorList>
    </citation>
    <scope>NUCLEOTIDE SEQUENCE [LARGE SCALE GENOMIC DNA]</scope>
    <source>
        <strain evidence="2">CCUG 64793</strain>
    </source>
</reference>
<accession>A0ABW3NQE5</accession>
<sequence length="125" mass="14625">MFKVEKILELDYASLRFYPDFVVSEIKPDIIFDLYYLKDLVEICNDYFKDRPFVYISHRKNSYTVNPMIYLNIKHNKGLQGIAFVSKSGSSLITANFEGNFSPVPYDFFNSLDEAKVWANKLINN</sequence>